<dbReference type="PRINTS" id="PR00300">
    <property type="entry name" value="CLPPROTEASEA"/>
</dbReference>
<evidence type="ECO:0000256" key="3">
    <source>
        <dbReference type="ARBA" id="ARBA00023186"/>
    </source>
</evidence>
<dbReference type="SUPFAM" id="SSF52540">
    <property type="entry name" value="P-loop containing nucleoside triphosphate hydrolases"/>
    <property type="match status" value="2"/>
</dbReference>
<dbReference type="InterPro" id="IPR003593">
    <property type="entry name" value="AAA+_ATPase"/>
</dbReference>
<dbReference type="InterPro" id="IPR019489">
    <property type="entry name" value="Clp_ATPase_C"/>
</dbReference>
<gene>
    <name evidence="7" type="ORF">PVAP13_1KG322200</name>
</gene>
<dbReference type="FunFam" id="3.40.50.300:FF:000025">
    <property type="entry name" value="ATP-dependent Clp protease subunit"/>
    <property type="match status" value="1"/>
</dbReference>
<dbReference type="PROSITE" id="PS00870">
    <property type="entry name" value="CLPAB_1"/>
    <property type="match status" value="1"/>
</dbReference>
<dbReference type="GO" id="GO:0016887">
    <property type="term" value="F:ATP hydrolysis activity"/>
    <property type="evidence" value="ECO:0007669"/>
    <property type="project" value="InterPro"/>
</dbReference>
<evidence type="ECO:0000259" key="5">
    <source>
        <dbReference type="SMART" id="SM00382"/>
    </source>
</evidence>
<dbReference type="GO" id="GO:0005524">
    <property type="term" value="F:ATP binding"/>
    <property type="evidence" value="ECO:0007669"/>
    <property type="project" value="UniProtKB-KW"/>
</dbReference>
<dbReference type="InterPro" id="IPR003959">
    <property type="entry name" value="ATPase_AAA_core"/>
</dbReference>
<dbReference type="AlphaFoldDB" id="A0A8T0XBK9"/>
<keyword evidence="1" id="KW-0547">Nucleotide-binding</keyword>
<evidence type="ECO:0000256" key="2">
    <source>
        <dbReference type="ARBA" id="ARBA00022840"/>
    </source>
</evidence>
<feature type="region of interest" description="Disordered" evidence="4">
    <location>
        <begin position="620"/>
        <end position="670"/>
    </location>
</feature>
<keyword evidence="8" id="KW-1185">Reference proteome</keyword>
<dbReference type="OrthoDB" id="47330at2759"/>
<dbReference type="InterPro" id="IPR001270">
    <property type="entry name" value="ClpA/B"/>
</dbReference>
<feature type="domain" description="AAA+ ATPase" evidence="5">
    <location>
        <begin position="50"/>
        <end position="199"/>
    </location>
</feature>
<comment type="caution">
    <text evidence="7">The sequence shown here is derived from an EMBL/GenBank/DDBJ whole genome shotgun (WGS) entry which is preliminary data.</text>
</comment>
<dbReference type="Pfam" id="PF17871">
    <property type="entry name" value="AAA_lid_9"/>
    <property type="match status" value="1"/>
</dbReference>
<dbReference type="InterPro" id="IPR050130">
    <property type="entry name" value="ClpA_ClpB"/>
</dbReference>
<keyword evidence="3" id="KW-0143">Chaperone</keyword>
<dbReference type="InterPro" id="IPR027417">
    <property type="entry name" value="P-loop_NTPase"/>
</dbReference>
<dbReference type="CDD" id="cd00009">
    <property type="entry name" value="AAA"/>
    <property type="match status" value="1"/>
</dbReference>
<dbReference type="InterPro" id="IPR018368">
    <property type="entry name" value="ClpA/B_CS1"/>
</dbReference>
<dbReference type="Pfam" id="PF00004">
    <property type="entry name" value="AAA"/>
    <property type="match status" value="1"/>
</dbReference>
<dbReference type="Proteomes" id="UP000823388">
    <property type="component" value="Chromosome 1K"/>
</dbReference>
<dbReference type="SMART" id="SM01086">
    <property type="entry name" value="ClpB_D2-small"/>
    <property type="match status" value="1"/>
</dbReference>
<reference evidence="7" key="1">
    <citation type="submission" date="2020-05" db="EMBL/GenBank/DDBJ databases">
        <title>WGS assembly of Panicum virgatum.</title>
        <authorList>
            <person name="Lovell J.T."/>
            <person name="Jenkins J."/>
            <person name="Shu S."/>
            <person name="Juenger T.E."/>
            <person name="Schmutz J."/>
        </authorList>
    </citation>
    <scope>NUCLEOTIDE SEQUENCE</scope>
    <source>
        <strain evidence="7">AP13</strain>
    </source>
</reference>
<organism evidence="7 8">
    <name type="scientific">Panicum virgatum</name>
    <name type="common">Blackwell switchgrass</name>
    <dbReference type="NCBI Taxonomy" id="38727"/>
    <lineage>
        <taxon>Eukaryota</taxon>
        <taxon>Viridiplantae</taxon>
        <taxon>Streptophyta</taxon>
        <taxon>Embryophyta</taxon>
        <taxon>Tracheophyta</taxon>
        <taxon>Spermatophyta</taxon>
        <taxon>Magnoliopsida</taxon>
        <taxon>Liliopsida</taxon>
        <taxon>Poales</taxon>
        <taxon>Poaceae</taxon>
        <taxon>PACMAD clade</taxon>
        <taxon>Panicoideae</taxon>
        <taxon>Panicodae</taxon>
        <taxon>Paniceae</taxon>
        <taxon>Panicinae</taxon>
        <taxon>Panicum</taxon>
        <taxon>Panicum sect. Hiantes</taxon>
    </lineage>
</organism>
<evidence type="ECO:0000313" key="8">
    <source>
        <dbReference type="Proteomes" id="UP000823388"/>
    </source>
</evidence>
<feature type="domain" description="AAA+ ATPase" evidence="5">
    <location>
        <begin position="355"/>
        <end position="505"/>
    </location>
</feature>
<keyword evidence="2" id="KW-0067">ATP-binding</keyword>
<dbReference type="GO" id="GO:0034605">
    <property type="term" value="P:cellular response to heat"/>
    <property type="evidence" value="ECO:0007669"/>
    <property type="project" value="TreeGrafter"/>
</dbReference>
<accession>A0A8T0XBK9</accession>
<dbReference type="Gene3D" id="3.40.50.300">
    <property type="entry name" value="P-loop containing nucleotide triphosphate hydrolases"/>
    <property type="match status" value="3"/>
</dbReference>
<sequence>MPPKGSNKKPPTTMLSSFGRGLTAAAQSADPVVGREDEIDCVVCILSRKSKNSAVLVGAPGVGKTAIAEGLAQRIARGEVSGVLAGARVVELSVAAMISGTTFRGTFEERVAGVIAEAEGAGPGKAVVVLFVDEIHMLLGAGRVAGSCIDASNMLKPALARGRVRCLGATTHDEYQRYFVRDAAFERRFQKVHVAEPGEADTVAILRRLKAGYEEHHGMEIQDDALVAAARLSGRYIPARHYPDKAIDLVDEACATARLLMDRRKKQQVVSSSSGQQPPLLEPKDENVVGPDHVARIVSKWTGIPVASLGQDERKRLLELPKRLHRRVVDQDEAVDVVAEAVVRSRLGLGNPDQPSGSFLFLGPTGVGKTELAKALAEQLFGDEKLLVRIDMSEYVGSNSVTRLIGSAPGQLGHEKGGQLTEMVRQRPYSVVLFDEVEKADSAVTNLFLQILDDGRLTDGQGRTVDFTNTIIILTSNLGVHHLYAAAAAAAMETARQRVLADVQRHFRPELINRFGEVVLFHPLSGEQLRKIARMQLKGLAARLADKGIGLDVTDAAMDVVLARSSDQVQMYGARPIKRCLQKNIMTRISKMVVQEEVDDDCYVSVDADGEKKELVFTVEKPEAGMGPESSEVTQAASLKNETPSSSSSMKKRKRRPPAKHLVVIEDDDE</sequence>
<feature type="region of interest" description="Disordered" evidence="4">
    <location>
        <begin position="266"/>
        <end position="287"/>
    </location>
</feature>
<evidence type="ECO:0000256" key="4">
    <source>
        <dbReference type="SAM" id="MobiDB-lite"/>
    </source>
</evidence>
<dbReference type="CDD" id="cd19499">
    <property type="entry name" value="RecA-like_ClpB_Hsp104-like"/>
    <property type="match status" value="1"/>
</dbReference>
<evidence type="ECO:0000256" key="1">
    <source>
        <dbReference type="ARBA" id="ARBA00022741"/>
    </source>
</evidence>
<dbReference type="Pfam" id="PF07724">
    <property type="entry name" value="AAA_2"/>
    <property type="match status" value="1"/>
</dbReference>
<feature type="compositionally biased region" description="Low complexity" evidence="4">
    <location>
        <begin position="268"/>
        <end position="277"/>
    </location>
</feature>
<dbReference type="PANTHER" id="PTHR11638:SF159">
    <property type="entry name" value="AAA+ ATPASE DOMAIN-CONTAINING PROTEIN"/>
    <property type="match status" value="1"/>
</dbReference>
<feature type="domain" description="Clp ATPase C-terminal" evidence="6">
    <location>
        <begin position="524"/>
        <end position="617"/>
    </location>
</feature>
<feature type="compositionally biased region" description="Basic residues" evidence="4">
    <location>
        <begin position="650"/>
        <end position="659"/>
    </location>
</feature>
<protein>
    <submittedName>
        <fullName evidence="7">Uncharacterized protein</fullName>
    </submittedName>
</protein>
<dbReference type="Gene3D" id="1.10.8.60">
    <property type="match status" value="1"/>
</dbReference>
<name>A0A8T0XBK9_PANVG</name>
<evidence type="ECO:0000313" key="7">
    <source>
        <dbReference type="EMBL" id="KAG2658892.1"/>
    </source>
</evidence>
<proteinExistence type="predicted"/>
<dbReference type="PANTHER" id="PTHR11638">
    <property type="entry name" value="ATP-DEPENDENT CLP PROTEASE"/>
    <property type="match status" value="1"/>
</dbReference>
<evidence type="ECO:0000259" key="6">
    <source>
        <dbReference type="SMART" id="SM01086"/>
    </source>
</evidence>
<dbReference type="Pfam" id="PF10431">
    <property type="entry name" value="ClpB_D2-small"/>
    <property type="match status" value="1"/>
</dbReference>
<dbReference type="InterPro" id="IPR041546">
    <property type="entry name" value="ClpA/ClpB_AAA_lid"/>
</dbReference>
<dbReference type="SMART" id="SM00382">
    <property type="entry name" value="AAA"/>
    <property type="match status" value="2"/>
</dbReference>
<dbReference type="GO" id="GO:0005737">
    <property type="term" value="C:cytoplasm"/>
    <property type="evidence" value="ECO:0007669"/>
    <property type="project" value="TreeGrafter"/>
</dbReference>
<dbReference type="EMBL" id="CM029037">
    <property type="protein sequence ID" value="KAG2658892.1"/>
    <property type="molecule type" value="Genomic_DNA"/>
</dbReference>
<feature type="compositionally biased region" description="Polar residues" evidence="4">
    <location>
        <begin position="631"/>
        <end position="643"/>
    </location>
</feature>